<evidence type="ECO:0000256" key="1">
    <source>
        <dbReference type="SAM" id="MobiDB-lite"/>
    </source>
</evidence>
<dbReference type="InterPro" id="IPR043653">
    <property type="entry name" value="DUF5880"/>
</dbReference>
<feature type="region of interest" description="Disordered" evidence="1">
    <location>
        <begin position="188"/>
        <end position="238"/>
    </location>
</feature>
<feature type="region of interest" description="Disordered" evidence="1">
    <location>
        <begin position="99"/>
        <end position="127"/>
    </location>
</feature>
<feature type="compositionally biased region" description="Acidic residues" evidence="1">
    <location>
        <begin position="276"/>
        <end position="292"/>
    </location>
</feature>
<reference evidence="3" key="1">
    <citation type="submission" date="2020-06" db="EMBL/GenBank/DDBJ databases">
        <authorList>
            <consortium name="Plant Systems Biology data submission"/>
        </authorList>
    </citation>
    <scope>NUCLEOTIDE SEQUENCE</scope>
    <source>
        <strain evidence="3">D6</strain>
    </source>
</reference>
<evidence type="ECO:0000259" key="2">
    <source>
        <dbReference type="Pfam" id="PF19208"/>
    </source>
</evidence>
<protein>
    <recommendedName>
        <fullName evidence="2">DUF5880 domain-containing protein</fullName>
    </recommendedName>
</protein>
<accession>A0A9N8HSP9</accession>
<feature type="compositionally biased region" description="Basic and acidic residues" evidence="1">
    <location>
        <begin position="321"/>
        <end position="334"/>
    </location>
</feature>
<dbReference type="Pfam" id="PF19208">
    <property type="entry name" value="DUF5880"/>
    <property type="match status" value="1"/>
</dbReference>
<proteinExistence type="predicted"/>
<organism evidence="3 4">
    <name type="scientific">Seminavis robusta</name>
    <dbReference type="NCBI Taxonomy" id="568900"/>
    <lineage>
        <taxon>Eukaryota</taxon>
        <taxon>Sar</taxon>
        <taxon>Stramenopiles</taxon>
        <taxon>Ochrophyta</taxon>
        <taxon>Bacillariophyta</taxon>
        <taxon>Bacillariophyceae</taxon>
        <taxon>Bacillariophycidae</taxon>
        <taxon>Naviculales</taxon>
        <taxon>Naviculaceae</taxon>
        <taxon>Seminavis</taxon>
    </lineage>
</organism>
<dbReference type="AlphaFoldDB" id="A0A9N8HSP9"/>
<dbReference type="EMBL" id="CAICTM010001471">
    <property type="protein sequence ID" value="CAB9523932.1"/>
    <property type="molecule type" value="Genomic_DNA"/>
</dbReference>
<feature type="compositionally biased region" description="Acidic residues" evidence="1">
    <location>
        <begin position="201"/>
        <end position="230"/>
    </location>
</feature>
<gene>
    <name evidence="3" type="ORF">SEMRO_1473_G275660.1</name>
</gene>
<evidence type="ECO:0000313" key="4">
    <source>
        <dbReference type="Proteomes" id="UP001153069"/>
    </source>
</evidence>
<name>A0A9N8HSP9_9STRA</name>
<sequence>MDAQQQMQEQLQGADIAKVLREQGPIVKCVVLRATSNDNDDKDKKSAANDAVNNHDLVEEMELDTTPKKNECETILGGPFTFVGQYEEEGIMLMAKRGWIDPDDDDDEEDDNDKPPQHLLNPHKLQPPFDATKIYGDILVIKVAEVADPLDDDEGETTIKTAVPPTASNDEFFLDYTKEQYLTFSARTDVVAPALPPPPVDNEEEEEDEDEDEEDEEECEGESDDEEDEESAKAAMMELLLTNVLKQFRERNGRGPSTEELLVLKKTIAEKLFMELPDEEPPAEEANEEEQDTTTSKRENEAKEDDADEPKKKKVKFGEGTTKDDEDPKAILAQ</sequence>
<feature type="compositionally biased region" description="Acidic residues" evidence="1">
    <location>
        <begin position="101"/>
        <end position="112"/>
    </location>
</feature>
<feature type="domain" description="DUF5880" evidence="2">
    <location>
        <begin position="55"/>
        <end position="151"/>
    </location>
</feature>
<dbReference type="Proteomes" id="UP001153069">
    <property type="component" value="Unassembled WGS sequence"/>
</dbReference>
<dbReference type="OrthoDB" id="47487at2759"/>
<evidence type="ECO:0000313" key="3">
    <source>
        <dbReference type="EMBL" id="CAB9523932.1"/>
    </source>
</evidence>
<feature type="region of interest" description="Disordered" evidence="1">
    <location>
        <begin position="273"/>
        <end position="334"/>
    </location>
</feature>
<keyword evidence="4" id="KW-1185">Reference proteome</keyword>
<comment type="caution">
    <text evidence="3">The sequence shown here is derived from an EMBL/GenBank/DDBJ whole genome shotgun (WGS) entry which is preliminary data.</text>
</comment>